<evidence type="ECO:0000256" key="13">
    <source>
        <dbReference type="PROSITE-ProRule" id="PRU00043"/>
    </source>
</evidence>
<dbReference type="FunFam" id="2.60.40.60:FF:000058">
    <property type="entry name" value="FAT atypical cadherin 3"/>
    <property type="match status" value="1"/>
</dbReference>
<keyword evidence="10 18" id="KW-0472">Membrane</keyword>
<dbReference type="InterPro" id="IPR001791">
    <property type="entry name" value="Laminin_G"/>
</dbReference>
<evidence type="ECO:0000256" key="1">
    <source>
        <dbReference type="ARBA" id="ARBA00004251"/>
    </source>
</evidence>
<dbReference type="PROSITE" id="PS01186">
    <property type="entry name" value="EGF_2"/>
    <property type="match status" value="3"/>
</dbReference>
<evidence type="ECO:0000256" key="7">
    <source>
        <dbReference type="ARBA" id="ARBA00022837"/>
    </source>
</evidence>
<dbReference type="SMART" id="SM00181">
    <property type="entry name" value="EGF"/>
    <property type="match status" value="5"/>
</dbReference>
<dbReference type="FunFam" id="2.60.40.60:FF:000128">
    <property type="entry name" value="neural-cadherin isoform X2"/>
    <property type="match status" value="1"/>
</dbReference>
<feature type="disulfide bond" evidence="14">
    <location>
        <begin position="2336"/>
        <end position="2345"/>
    </location>
</feature>
<dbReference type="CDD" id="cd11304">
    <property type="entry name" value="Cadherin_repeat"/>
    <property type="match status" value="15"/>
</dbReference>
<feature type="domain" description="Cadherin" evidence="21">
    <location>
        <begin position="936"/>
        <end position="1064"/>
    </location>
</feature>
<feature type="domain" description="Cadherin" evidence="21">
    <location>
        <begin position="459"/>
        <end position="567"/>
    </location>
</feature>
<dbReference type="GO" id="GO:0045296">
    <property type="term" value="F:cadherin binding"/>
    <property type="evidence" value="ECO:0007669"/>
    <property type="project" value="TreeGrafter"/>
</dbReference>
<dbReference type="FunFam" id="2.60.40.60:FF:000184">
    <property type="entry name" value="neural-cadherin isoform X12"/>
    <property type="match status" value="1"/>
</dbReference>
<feature type="transmembrane region" description="Helical" evidence="18">
    <location>
        <begin position="2715"/>
        <end position="2736"/>
    </location>
</feature>
<dbReference type="InterPro" id="IPR000152">
    <property type="entry name" value="EGF-type_Asp/Asn_hydroxyl_site"/>
</dbReference>
<feature type="domain" description="Cadherin" evidence="21">
    <location>
        <begin position="1681"/>
        <end position="1800"/>
    </location>
</feature>
<dbReference type="Pfam" id="PF02210">
    <property type="entry name" value="Laminin_G_2"/>
    <property type="match status" value="2"/>
</dbReference>
<dbReference type="GO" id="GO:0009887">
    <property type="term" value="P:animal organ morphogenesis"/>
    <property type="evidence" value="ECO:0007669"/>
    <property type="project" value="UniProtKB-ARBA"/>
</dbReference>
<dbReference type="FunFam" id="2.60.120.200:FF:000040">
    <property type="entry name" value="neural-cadherin isoform X1"/>
    <property type="match status" value="1"/>
</dbReference>
<dbReference type="GO" id="GO:0042063">
    <property type="term" value="P:gliogenesis"/>
    <property type="evidence" value="ECO:0007669"/>
    <property type="project" value="UniProtKB-ARBA"/>
</dbReference>
<comment type="function">
    <text evidence="16">Cadherins are calcium-dependent cell adhesion proteins.</text>
</comment>
<dbReference type="Proteomes" id="UP000711488">
    <property type="component" value="Unassembled WGS sequence"/>
</dbReference>
<feature type="domain" description="EGF-like" evidence="20">
    <location>
        <begin position="2060"/>
        <end position="2096"/>
    </location>
</feature>
<dbReference type="PROSITE" id="PS00022">
    <property type="entry name" value="EGF_1"/>
    <property type="match status" value="4"/>
</dbReference>
<keyword evidence="8 15" id="KW-0130">Cell adhesion</keyword>
<dbReference type="FunFam" id="2.60.40.60:FF:000039">
    <property type="entry name" value="FAT atypical cadherin 3"/>
    <property type="match status" value="1"/>
</dbReference>
<dbReference type="GO" id="GO:0008013">
    <property type="term" value="F:beta-catenin binding"/>
    <property type="evidence" value="ECO:0007669"/>
    <property type="project" value="TreeGrafter"/>
</dbReference>
<dbReference type="FunFam" id="2.10.25.10:FF:000230">
    <property type="entry name" value="Delta-like protein"/>
    <property type="match status" value="1"/>
</dbReference>
<feature type="domain" description="Laminin G" evidence="19">
    <location>
        <begin position="2349"/>
        <end position="2540"/>
    </location>
</feature>
<keyword evidence="6" id="KW-0677">Repeat</keyword>
<dbReference type="GO" id="GO:0044331">
    <property type="term" value="P:cell-cell adhesion mediated by cadherin"/>
    <property type="evidence" value="ECO:0007669"/>
    <property type="project" value="UniProtKB-ARBA"/>
</dbReference>
<feature type="domain" description="EGF-like" evidence="20">
    <location>
        <begin position="2661"/>
        <end position="2701"/>
    </location>
</feature>
<dbReference type="InterPro" id="IPR027397">
    <property type="entry name" value="Catenin-bd_sf"/>
</dbReference>
<dbReference type="GO" id="GO:0030425">
    <property type="term" value="C:dendrite"/>
    <property type="evidence" value="ECO:0007669"/>
    <property type="project" value="UniProtKB-ARBA"/>
</dbReference>
<evidence type="ECO:0000256" key="14">
    <source>
        <dbReference type="PROSITE-ProRule" id="PRU00076"/>
    </source>
</evidence>
<dbReference type="FunFam" id="2.60.40.60:FF:000209">
    <property type="entry name" value="neural-cadherin isoform X1"/>
    <property type="match status" value="1"/>
</dbReference>
<organism evidence="22">
    <name type="scientific">Hyalella azteca</name>
    <name type="common">Amphipod</name>
    <dbReference type="NCBI Taxonomy" id="294128"/>
    <lineage>
        <taxon>Eukaryota</taxon>
        <taxon>Metazoa</taxon>
        <taxon>Ecdysozoa</taxon>
        <taxon>Arthropoda</taxon>
        <taxon>Crustacea</taxon>
        <taxon>Multicrustacea</taxon>
        <taxon>Malacostraca</taxon>
        <taxon>Eumalacostraca</taxon>
        <taxon>Peracarida</taxon>
        <taxon>Amphipoda</taxon>
        <taxon>Senticaudata</taxon>
        <taxon>Talitrida</taxon>
        <taxon>Talitroidea</taxon>
        <taxon>Hyalellidae</taxon>
        <taxon>Hyalella</taxon>
    </lineage>
</organism>
<feature type="domain" description="Cadherin" evidence="21">
    <location>
        <begin position="568"/>
        <end position="732"/>
    </location>
</feature>
<evidence type="ECO:0000259" key="19">
    <source>
        <dbReference type="PROSITE" id="PS50025"/>
    </source>
</evidence>
<dbReference type="PRINTS" id="PR00205">
    <property type="entry name" value="CADHERIN"/>
</dbReference>
<evidence type="ECO:0000256" key="5">
    <source>
        <dbReference type="ARBA" id="ARBA00022729"/>
    </source>
</evidence>
<feature type="domain" description="Cadherin" evidence="21">
    <location>
        <begin position="1577"/>
        <end position="1681"/>
    </location>
</feature>
<proteinExistence type="predicted"/>
<feature type="domain" description="Cadherin" evidence="21">
    <location>
        <begin position="1065"/>
        <end position="1175"/>
    </location>
</feature>
<keyword evidence="5" id="KW-0732">Signal</keyword>
<evidence type="ECO:0000256" key="12">
    <source>
        <dbReference type="ARBA" id="ARBA00023180"/>
    </source>
</evidence>
<feature type="disulfide bond" evidence="14">
    <location>
        <begin position="2086"/>
        <end position="2095"/>
    </location>
</feature>
<sequence length="2886" mass="322255">MLTYFAQPSPMNTDNQRVILLITDVNDEPPYFINRPLPMQAVVKLNAPPNTAVFTLQARDPDKDHDIHYFLVRDRTGGRFEVDEKSGVVRTRGSEMFQLDMEYVLYVKAEDQNGRIDDKHFQSTSEERLSIVGGKRPPQFYLPKYEKTILENSAKDSDIISVKAKSFADREIRYTLKAKGQGAGTFNIGPTSGIVKLAKELDFEDVRQPHIYQLVVTATEDSGGFSTSVDLTIKVKDVNDNPPKFDLPDYQAHNIDEDIAIGNTVLKVKARDDDVGTNAEIVYSVNDDHFRVDNKGVIKVKKTLDADDNNAYYMFDVVAKDRGDPPKEGSATVRIYTKNKNDEEPKFSQQVYTPNVDENAGPNTLVTTVVASDKDGDKVEFGFVGGASESGQFVIEKMTGVIRLHNGPISLDKDKYELNVTAVDDGSCCPGGSRKRHTSTAVVVVFITDVNDNKPIFQECGSYHAKVEESAPNGSPVITVHATDDDKGVNGQVRYSIVQQPNQKGAKFSVNPETGEVTTNKVFDREGEDGKFVSVTVKATDNGDPSLEGVCSFTVEITDINDNPPLFDRQKYVENVKQDTNAGTNILRVSASDEDADNNGAIVYNLTASTSPADLQYFEIQPESGWIILKKPLDVSVVVTPPDRLTACATRPLASTNTTCIDNAVYDIDNVYAMVVGVGYRYTLLVQSLVSLAGREDFSIVVVARDRGTPSLSSEVLVQLSIVDRANRPPVWDQRVYGPINIPENISVGRTVYSIKARYSLSQIFRHLGRFSVLYVRCITTQKESYRLTAVAQDRGFPPLSRNVEVQIEVVDRANNPPVWTQSIYGPIYIKENLPVGAGVISVKASSGIEENPVVFYRIIRGSTAQTNKHDTFYLQQRPDNGETWADIKVNHPLDYESIKEYNLTVRVENNGPQQLASEATIYVVLEDVNDEIPLFTEREQETVLEGEPIGTKVTQVNAIDKDGTYPNNEVLYRIVDNPRNEGKDYFEIRERTGEIYTRMEFDREEKQAYALEVEARDGAASARPNANGRPNTVPVLNRVRNVWTVTKFIRIGIADKNDNPPYFDKTLYEAEVDENEDIQHTVLTVTAKDQDESSRIRYEITNGNIGGAFAVKNMTGAIYRERERERVCVFEATPVCHATCPQYELRLVASDNRNENHTTVVIHVKDVNDNPPMFDRPLYETQITEEDDRGLPKNILTYELEMVATDSVNEASTKVVIKINDVNDRPPVFEQPIYEAELQEEFRDLPVQLLQVTAADGDRDRHQDIVYFLTGQGIDNDNPDNSKFEVNRTSGAIYVRKPLDRDHPKGRPTWRFTVFAQDEGGTGLVGYADVQVNLKDINDNAPVFPQMIYYGNVTENGTRSMVVMTMTAEDYDDPKEGTNAKLTYSIEKNVIDEKTATPIFEIEPETGVIKTAVCCLDREKTPDYSIQVVAVDGGGLKGTGTASIRVRDINDMPPKFTKEEWVTEVDETDGTVLPDQAILTVTVQDDDETNKFHYKVIEPSGFGADKFTMVRNNDGTGSLKIVQPLDYEDPMQRSGFRFKIQVNDKGEDNDAEKYHVAYSWVKVELRDINDNKPQFVKANIEVPVYESAEVGKSLETFKATDPDQGGQSKVSYAIDRSSDRRRQFAIDSTGTVKIQRTLDREENPRHSVKILAIDDGTPDKTATATLTVIVQDINDNAPRFLKDYRPVLPENQTPKKIVEVLATDDDDRSKGNGPPFHFRMDSTASDEIRASFKVEHIPKGANGDGMAIISSLRTFDRELRKEYHVPIVIKDAGTPQMTGTSTLTIIIGDENDNKMQPGSKDIFVYNYRGKANASSETPIGRVYVFDLDDWDLPDKKFTIAGPKNPNFTLNEDDGMISVKRGTPEGKYFLSFYVYDRKHTQTDILANVTVRVKDIPEIAVINSGSIRIANMTDEDFIRIWDYRNQRIVKSKYEMFREKIAQLVNVPLTNVDVFSVQLYKTRPPVTDVRFSAHGSPYYQPVKLNGLVLQHRAEIESELGINITMVGIDECLYENVACEGSCTNELVISSYPYLVNANRTSLVGVRTQTLSKCTCGARNFSAEESCRPNPCLNGGRCMTSKSGVRCRCREGYDGPRCQMTTRSFRGTGYAWFPALAMCDNSHISLEFLTRRPDGLLLYNGPITPPEADGIKVSDFIAIELEGGRPRLLIDFGSGTLELKVNTKSNLNDGNWHQIDVFWDTENVRIDVDHCLGAEVTEPEDGSDPIFDSSGCQATGAVPRFNEYLNVNAPLQLGGLAHEQPDSAAYGWSHVPHGRPFMGCIRNLMVNSELYDLTRPGMARGTQMGCPQLEEACRDNTIIANCGPNGICAGSISHPVCKCKPGWTGPSCEEQTNSSYFETQSYVKYALSFKPNAFSTEIQLRFRTWQEYGELFRISDQHNREYGILEIKDGNLRFRYNLNSLRTEEHDLWLSAVTVNDGQWHSVVVERHGSTAILMLDGGEGRRYNETVAFSGHMLMDVDKQEGVYAGGKAEYTGIRTFEVYNDFKLGCLNDIRLEGKHLPLPPGLNGTQWGQATMFRHLKRNCESKDQCNNVTCLAPFTCKDLWMRHECGCQEGTVLSLDRELCVDQNECLNNPCQNGGVCLNEEPLYRCNCPKGFSGNNCEYLQEGMTVKLSMGALAAILVCLLTILGFCADGSVFSNNDCVNINECELWQPCHNGGLCIDREPDEGGYFCQCPDKYDGLDCNFLLQTTKLRTSTDFIVALIICILVLLVLVLVFVVYNRQKERHFPKADPYDDVRENIINYDDEGGGEDDMTAFDITPLQIPIAPAIGNGGPLLGKIPYGTGAQPDVGVFISEHKGKADSDPNAPPFDDLRNYAYEGAGSTAGSLSSLASGTDDNEQDFDYLNNWGPRFSKLADMYGHGESDEDDDQ</sequence>
<feature type="domain" description="Cadherin" evidence="21">
    <location>
        <begin position="1471"/>
        <end position="1576"/>
    </location>
</feature>
<dbReference type="GO" id="GO:0005509">
    <property type="term" value="F:calcium ion binding"/>
    <property type="evidence" value="ECO:0007669"/>
    <property type="project" value="UniProtKB-UniRule"/>
</dbReference>
<evidence type="ECO:0000256" key="2">
    <source>
        <dbReference type="ARBA" id="ARBA00022475"/>
    </source>
</evidence>
<dbReference type="PROSITE" id="PS00232">
    <property type="entry name" value="CADHERIN_1"/>
    <property type="match status" value="6"/>
</dbReference>
<dbReference type="Pfam" id="PF01049">
    <property type="entry name" value="CADH_Y-type_LIR"/>
    <property type="match status" value="1"/>
</dbReference>
<dbReference type="Pfam" id="PF00028">
    <property type="entry name" value="Cadherin"/>
    <property type="match status" value="11"/>
</dbReference>
<feature type="domain" description="Cadherin" evidence="21">
    <location>
        <begin position="247"/>
        <end position="347"/>
    </location>
</feature>
<dbReference type="PROSITE" id="PS50268">
    <property type="entry name" value="CADHERIN_2"/>
    <property type="match status" value="16"/>
</dbReference>
<dbReference type="PANTHER" id="PTHR24027:SF438">
    <property type="entry name" value="CADHERIN 23"/>
    <property type="match status" value="1"/>
</dbReference>
<dbReference type="GO" id="GO:0000902">
    <property type="term" value="P:cell morphogenesis"/>
    <property type="evidence" value="ECO:0007669"/>
    <property type="project" value="UniProtKB-ARBA"/>
</dbReference>
<comment type="caution">
    <text evidence="22">The sequence shown here is derived from an EMBL/GenBank/DDBJ whole genome shotgun (WGS) entry which is preliminary data.</text>
</comment>
<keyword evidence="9 18" id="KW-1133">Transmembrane helix</keyword>
<reference evidence="22" key="1">
    <citation type="submission" date="2014-08" db="EMBL/GenBank/DDBJ databases">
        <authorList>
            <person name="Murali S."/>
            <person name="Richards S."/>
            <person name="Bandaranaike D."/>
            <person name="Bellair M."/>
            <person name="Blankenburg K."/>
            <person name="Chao H."/>
            <person name="Dinh H."/>
            <person name="Doddapaneni H."/>
            <person name="Dugan-Rocha S."/>
            <person name="Elkadiri S."/>
            <person name="Gnanaolivu R."/>
            <person name="Hughes D."/>
            <person name="Lee S."/>
            <person name="Li M."/>
            <person name="Ming W."/>
            <person name="Munidasa M."/>
            <person name="Muniz J."/>
            <person name="Nguyen L."/>
            <person name="Osuji N."/>
            <person name="Pu L.-L."/>
            <person name="Puazo M."/>
            <person name="Skinner E."/>
            <person name="Qu C."/>
            <person name="Quiroz J."/>
            <person name="Raj R."/>
            <person name="Weissenberger G."/>
            <person name="Xin Y."/>
            <person name="Zou X."/>
            <person name="Han Y."/>
            <person name="Worley K."/>
            <person name="Muzny D."/>
            <person name="Gibbs R."/>
        </authorList>
    </citation>
    <scope>NUCLEOTIDE SEQUENCE</scope>
    <source>
        <strain evidence="22">HAZT.00-mixed</strain>
        <tissue evidence="22">Whole organism</tissue>
    </source>
</reference>
<feature type="region of interest" description="Disordered" evidence="17">
    <location>
        <begin position="2839"/>
        <end position="2862"/>
    </location>
</feature>
<evidence type="ECO:0000259" key="20">
    <source>
        <dbReference type="PROSITE" id="PS50026"/>
    </source>
</evidence>
<dbReference type="CDD" id="cd00054">
    <property type="entry name" value="EGF_CA"/>
    <property type="match status" value="2"/>
</dbReference>
<evidence type="ECO:0000256" key="8">
    <source>
        <dbReference type="ARBA" id="ARBA00022889"/>
    </source>
</evidence>
<keyword evidence="2" id="KW-1003">Cell membrane</keyword>
<protein>
    <recommendedName>
        <fullName evidence="23">Neural-cadherin</fullName>
    </recommendedName>
</protein>
<evidence type="ECO:0000259" key="21">
    <source>
        <dbReference type="PROSITE" id="PS50268"/>
    </source>
</evidence>
<feature type="domain" description="Cadherin" evidence="21">
    <location>
        <begin position="348"/>
        <end position="457"/>
    </location>
</feature>
<reference evidence="22" key="2">
    <citation type="journal article" date="2018" name="Environ. Sci. Technol.">
        <title>The Toxicogenome of Hyalella azteca: A Model for Sediment Ecotoxicology and Evolutionary Toxicology.</title>
        <authorList>
            <person name="Poynton H.C."/>
            <person name="Hasenbein S."/>
            <person name="Benoit J.B."/>
            <person name="Sepulveda M.S."/>
            <person name="Poelchau M.F."/>
            <person name="Hughes D.S.T."/>
            <person name="Murali S.C."/>
            <person name="Chen S."/>
            <person name="Glastad K.M."/>
            <person name="Goodisman M.A.D."/>
            <person name="Werren J.H."/>
            <person name="Vineis J.H."/>
            <person name="Bowen J.L."/>
            <person name="Friedrich M."/>
            <person name="Jones J."/>
            <person name="Robertson H.M."/>
            <person name="Feyereisen R."/>
            <person name="Mechler-Hickson A."/>
            <person name="Mathers N."/>
            <person name="Lee C.E."/>
            <person name="Colbourne J.K."/>
            <person name="Biales A."/>
            <person name="Johnston J.S."/>
            <person name="Wellborn G.A."/>
            <person name="Rosendale A.J."/>
            <person name="Cridge A.G."/>
            <person name="Munoz-Torres M.C."/>
            <person name="Bain P.A."/>
            <person name="Manny A.R."/>
            <person name="Major K.M."/>
            <person name="Lambert F.N."/>
            <person name="Vulpe C.D."/>
            <person name="Tuck P."/>
            <person name="Blalock B.J."/>
            <person name="Lin Y.Y."/>
            <person name="Smith M.E."/>
            <person name="Ochoa-Acuna H."/>
            <person name="Chen M.M."/>
            <person name="Childers C.P."/>
            <person name="Qu J."/>
            <person name="Dugan S."/>
            <person name="Lee S.L."/>
            <person name="Chao H."/>
            <person name="Dinh H."/>
            <person name="Han Y."/>
            <person name="Doddapaneni H."/>
            <person name="Worley K.C."/>
            <person name="Muzny D.M."/>
            <person name="Gibbs R.A."/>
            <person name="Richards S."/>
        </authorList>
    </citation>
    <scope>NUCLEOTIDE SEQUENCE</scope>
    <source>
        <strain evidence="22">HAZT.00-mixed</strain>
        <tissue evidence="22">Whole organism</tissue>
    </source>
</reference>
<evidence type="ECO:0000256" key="15">
    <source>
        <dbReference type="RuleBase" id="RU003318"/>
    </source>
</evidence>
<dbReference type="PANTHER" id="PTHR24027">
    <property type="entry name" value="CADHERIN-23"/>
    <property type="match status" value="1"/>
</dbReference>
<evidence type="ECO:0000256" key="10">
    <source>
        <dbReference type="ARBA" id="ARBA00023136"/>
    </source>
</evidence>
<evidence type="ECO:0000256" key="16">
    <source>
        <dbReference type="RuleBase" id="RU004357"/>
    </source>
</evidence>
<evidence type="ECO:0000256" key="9">
    <source>
        <dbReference type="ARBA" id="ARBA00022989"/>
    </source>
</evidence>
<dbReference type="InterPro" id="IPR009030">
    <property type="entry name" value="Growth_fac_rcpt_cys_sf"/>
</dbReference>
<dbReference type="FunFam" id="4.10.900.10:FF:000012">
    <property type="entry name" value="Putative DE-cadherin"/>
    <property type="match status" value="1"/>
</dbReference>
<dbReference type="SUPFAM" id="SSF49899">
    <property type="entry name" value="Concanavalin A-like lectins/glucanases"/>
    <property type="match status" value="2"/>
</dbReference>
<dbReference type="CDD" id="cd00110">
    <property type="entry name" value="LamG"/>
    <property type="match status" value="2"/>
</dbReference>
<dbReference type="GO" id="GO:0016477">
    <property type="term" value="P:cell migration"/>
    <property type="evidence" value="ECO:0007669"/>
    <property type="project" value="TreeGrafter"/>
</dbReference>
<dbReference type="PROSITE" id="PS50025">
    <property type="entry name" value="LAM_G_DOMAIN"/>
    <property type="match status" value="2"/>
</dbReference>
<evidence type="ECO:0000256" key="11">
    <source>
        <dbReference type="ARBA" id="ARBA00023157"/>
    </source>
</evidence>
<evidence type="ECO:0000256" key="6">
    <source>
        <dbReference type="ARBA" id="ARBA00022737"/>
    </source>
</evidence>
<dbReference type="SMART" id="SM00282">
    <property type="entry name" value="LamG"/>
    <property type="match status" value="2"/>
</dbReference>
<dbReference type="SMART" id="SM00112">
    <property type="entry name" value="CA"/>
    <property type="match status" value="15"/>
</dbReference>
<feature type="domain" description="Laminin G" evidence="19">
    <location>
        <begin position="2097"/>
        <end position="2303"/>
    </location>
</feature>
<keyword evidence="11 14" id="KW-1015">Disulfide bond</keyword>
<dbReference type="InterPro" id="IPR000742">
    <property type="entry name" value="EGF"/>
</dbReference>
<feature type="domain" description="Cadherin" evidence="21">
    <location>
        <begin position="1189"/>
        <end position="1230"/>
    </location>
</feature>
<evidence type="ECO:0000256" key="18">
    <source>
        <dbReference type="SAM" id="Phobius"/>
    </source>
</evidence>
<keyword evidence="3 14" id="KW-0245">EGF-like domain</keyword>
<keyword evidence="4 15" id="KW-0812">Transmembrane</keyword>
<dbReference type="GO" id="GO:0008104">
    <property type="term" value="P:intracellular protein localization"/>
    <property type="evidence" value="ECO:0007669"/>
    <property type="project" value="UniProtKB-ARBA"/>
</dbReference>
<dbReference type="SUPFAM" id="SSF57196">
    <property type="entry name" value="EGF/Laminin"/>
    <property type="match status" value="1"/>
</dbReference>
<feature type="compositionally biased region" description="Low complexity" evidence="17">
    <location>
        <begin position="2839"/>
        <end position="2851"/>
    </location>
</feature>
<dbReference type="EMBL" id="JQDR03014097">
    <property type="protein sequence ID" value="KAA0188665.1"/>
    <property type="molecule type" value="Genomic_DNA"/>
</dbReference>
<dbReference type="InterPro" id="IPR015919">
    <property type="entry name" value="Cadherin-like_sf"/>
</dbReference>
<feature type="domain" description="EGF-like" evidence="20">
    <location>
        <begin position="2583"/>
        <end position="2619"/>
    </location>
</feature>
<dbReference type="GO" id="GO:0001736">
    <property type="term" value="P:establishment of planar polarity"/>
    <property type="evidence" value="ECO:0007669"/>
    <property type="project" value="UniProtKB-ARBA"/>
</dbReference>
<feature type="domain" description="Cadherin" evidence="21">
    <location>
        <begin position="141"/>
        <end position="245"/>
    </location>
</feature>
<dbReference type="PROSITE" id="PS50026">
    <property type="entry name" value="EGF_3"/>
    <property type="match status" value="4"/>
</dbReference>
<dbReference type="Gene3D" id="2.10.25.10">
    <property type="entry name" value="Laminin"/>
    <property type="match status" value="3"/>
</dbReference>
<feature type="domain" description="EGF-like" evidence="20">
    <location>
        <begin position="2306"/>
        <end position="2346"/>
    </location>
</feature>
<dbReference type="GO" id="GO:0016342">
    <property type="term" value="C:catenin complex"/>
    <property type="evidence" value="ECO:0007669"/>
    <property type="project" value="TreeGrafter"/>
</dbReference>
<dbReference type="Gene3D" id="4.10.900.10">
    <property type="entry name" value="TCF3-CBD (Catenin binding domain)"/>
    <property type="match status" value="1"/>
</dbReference>
<dbReference type="InterPro" id="IPR013320">
    <property type="entry name" value="ConA-like_dom_sf"/>
</dbReference>
<dbReference type="Pfam" id="PF00008">
    <property type="entry name" value="EGF"/>
    <property type="match status" value="3"/>
</dbReference>
<reference evidence="22" key="3">
    <citation type="submission" date="2019-06" db="EMBL/GenBank/DDBJ databases">
        <authorList>
            <person name="Poynton C."/>
            <person name="Hasenbein S."/>
            <person name="Benoit J.B."/>
            <person name="Sepulveda M.S."/>
            <person name="Poelchau M.F."/>
            <person name="Murali S.C."/>
            <person name="Chen S."/>
            <person name="Glastad K.M."/>
            <person name="Werren J.H."/>
            <person name="Vineis J.H."/>
            <person name="Bowen J.L."/>
            <person name="Friedrich M."/>
            <person name="Jones J."/>
            <person name="Robertson H.M."/>
            <person name="Feyereisen R."/>
            <person name="Mechler-Hickson A."/>
            <person name="Mathers N."/>
            <person name="Lee C.E."/>
            <person name="Colbourne J.K."/>
            <person name="Biales A."/>
            <person name="Johnston J.S."/>
            <person name="Wellborn G.A."/>
            <person name="Rosendale A.J."/>
            <person name="Cridge A.G."/>
            <person name="Munoz-Torres M.C."/>
            <person name="Bain P.A."/>
            <person name="Manny A.R."/>
            <person name="Major K.M."/>
            <person name="Lambert F.N."/>
            <person name="Vulpe C.D."/>
            <person name="Tuck P."/>
            <person name="Blalock B.J."/>
            <person name="Lin Y.-Y."/>
            <person name="Smith M.E."/>
            <person name="Ochoa-Acuna H."/>
            <person name="Chen M.-J.M."/>
            <person name="Childers C.P."/>
            <person name="Qu J."/>
            <person name="Dugan S."/>
            <person name="Lee S.L."/>
            <person name="Chao H."/>
            <person name="Dinh H."/>
            <person name="Han Y."/>
            <person name="Doddapaneni H."/>
            <person name="Worley K.C."/>
            <person name="Muzny D.M."/>
            <person name="Gibbs R.A."/>
            <person name="Richards S."/>
        </authorList>
    </citation>
    <scope>NUCLEOTIDE SEQUENCE</scope>
    <source>
        <strain evidence="22">HAZT.00-mixed</strain>
        <tissue evidence="22">Whole organism</tissue>
    </source>
</reference>
<dbReference type="InterPro" id="IPR020894">
    <property type="entry name" value="Cadherin_CS"/>
</dbReference>
<dbReference type="InterPro" id="IPR002126">
    <property type="entry name" value="Cadherin-like_dom"/>
</dbReference>
<feature type="domain" description="Cadherin" evidence="21">
    <location>
        <begin position="1231"/>
        <end position="1345"/>
    </location>
</feature>
<feature type="disulfide bond" evidence="14">
    <location>
        <begin position="2609"/>
        <end position="2618"/>
    </location>
</feature>
<dbReference type="FunFam" id="2.60.40.60:FF:000182">
    <property type="entry name" value="Blast:Putative neural-cadherin 2"/>
    <property type="match status" value="1"/>
</dbReference>
<dbReference type="Gene3D" id="2.60.120.200">
    <property type="match status" value="2"/>
</dbReference>
<evidence type="ECO:0000256" key="3">
    <source>
        <dbReference type="ARBA" id="ARBA00022536"/>
    </source>
</evidence>
<evidence type="ECO:0000313" key="22">
    <source>
        <dbReference type="EMBL" id="KAA0188665.1"/>
    </source>
</evidence>
<dbReference type="SUPFAM" id="SSF49313">
    <property type="entry name" value="Cadherin-like"/>
    <property type="match status" value="17"/>
</dbReference>
<comment type="caution">
    <text evidence="14">Lacks conserved residue(s) required for the propagation of feature annotation.</text>
</comment>
<dbReference type="PROSITE" id="PS00010">
    <property type="entry name" value="ASX_HYDROXYL"/>
    <property type="match status" value="1"/>
</dbReference>
<gene>
    <name evidence="22" type="ORF">HAZT_HAZT001632</name>
</gene>
<dbReference type="InterPro" id="IPR018097">
    <property type="entry name" value="EGF_Ca-bd_CS"/>
</dbReference>
<dbReference type="Gene3D" id="2.60.40.60">
    <property type="entry name" value="Cadherins"/>
    <property type="match status" value="16"/>
</dbReference>
<dbReference type="InterPro" id="IPR001881">
    <property type="entry name" value="EGF-like_Ca-bd_dom"/>
</dbReference>
<feature type="domain" description="Cadherin" evidence="21">
    <location>
        <begin position="830"/>
        <end position="936"/>
    </location>
</feature>
<evidence type="ECO:0008006" key="23">
    <source>
        <dbReference type="Google" id="ProtNLM"/>
    </source>
</evidence>
<dbReference type="GO" id="GO:0048589">
    <property type="term" value="P:developmental growth"/>
    <property type="evidence" value="ECO:0007669"/>
    <property type="project" value="UniProtKB-ARBA"/>
</dbReference>
<comment type="subcellular location">
    <subcellularLocation>
        <location evidence="1 15">Cell membrane</location>
        <topology evidence="1 15">Single-pass type I membrane protein</topology>
    </subcellularLocation>
</comment>
<dbReference type="FunFam" id="2.60.40.60:FF:000192">
    <property type="entry name" value="neural-cadherin isoform X8"/>
    <property type="match status" value="1"/>
</dbReference>
<dbReference type="Pfam" id="PF24811">
    <property type="entry name" value="Ig_Shg"/>
    <property type="match status" value="1"/>
</dbReference>
<dbReference type="GO" id="GO:0007163">
    <property type="term" value="P:establishment or maintenance of cell polarity"/>
    <property type="evidence" value="ECO:0007669"/>
    <property type="project" value="UniProtKB-ARBA"/>
</dbReference>
<dbReference type="SUPFAM" id="SSF57184">
    <property type="entry name" value="Growth factor receptor domain"/>
    <property type="match status" value="1"/>
</dbReference>
<dbReference type="InterPro" id="IPR039808">
    <property type="entry name" value="Cadherin"/>
</dbReference>
<evidence type="ECO:0000256" key="17">
    <source>
        <dbReference type="SAM" id="MobiDB-lite"/>
    </source>
</evidence>
<feature type="domain" description="Cadherin" evidence="21">
    <location>
        <begin position="35"/>
        <end position="140"/>
    </location>
</feature>
<dbReference type="FunFam" id="2.60.40.60:FF:000274">
    <property type="entry name" value="neural-cadherin isoform X9"/>
    <property type="match status" value="1"/>
</dbReference>
<feature type="disulfide bond" evidence="14">
    <location>
        <begin position="2691"/>
        <end position="2700"/>
    </location>
</feature>
<dbReference type="InterPro" id="IPR056370">
    <property type="entry name" value="Shg-like_Ig-like"/>
</dbReference>
<keyword evidence="12" id="KW-0325">Glycoprotein</keyword>
<keyword evidence="7 13" id="KW-0106">Calcium</keyword>
<dbReference type="GO" id="GO:0031175">
    <property type="term" value="P:neuron projection development"/>
    <property type="evidence" value="ECO:0007669"/>
    <property type="project" value="TreeGrafter"/>
</dbReference>
<dbReference type="GO" id="GO:0007156">
    <property type="term" value="P:homophilic cell adhesion via plasma membrane adhesion molecules"/>
    <property type="evidence" value="ECO:0007669"/>
    <property type="project" value="InterPro"/>
</dbReference>
<dbReference type="InterPro" id="IPR000233">
    <property type="entry name" value="Cadherin_Y-type_LIR"/>
</dbReference>
<feature type="domain" description="Cadherin" evidence="21">
    <location>
        <begin position="753"/>
        <end position="820"/>
    </location>
</feature>
<name>A0A6A0GUF8_HYAAZ</name>
<accession>A0A6A0GUF8</accession>
<dbReference type="FunFam" id="2.60.40.60:FF:000112">
    <property type="entry name" value="neural-cadherin isoform X1"/>
    <property type="match status" value="1"/>
</dbReference>
<dbReference type="PROSITE" id="PS01187">
    <property type="entry name" value="EGF_CA"/>
    <property type="match status" value="1"/>
</dbReference>
<dbReference type="CDD" id="cd00053">
    <property type="entry name" value="EGF"/>
    <property type="match status" value="2"/>
</dbReference>
<dbReference type="GO" id="GO:0005911">
    <property type="term" value="C:cell-cell junction"/>
    <property type="evidence" value="ECO:0007669"/>
    <property type="project" value="UniProtKB-ARBA"/>
</dbReference>
<feature type="domain" description="Cadherin" evidence="21">
    <location>
        <begin position="1346"/>
        <end position="1457"/>
    </location>
</feature>
<dbReference type="SMART" id="SM00179">
    <property type="entry name" value="EGF_CA"/>
    <property type="match status" value="5"/>
</dbReference>
<dbReference type="FunFam" id="2.60.40.60:FF:000199">
    <property type="entry name" value="neural-cadherin isoform X1"/>
    <property type="match status" value="1"/>
</dbReference>
<evidence type="ECO:0000256" key="4">
    <source>
        <dbReference type="ARBA" id="ARBA00022692"/>
    </source>
</evidence>
<dbReference type="FunFam" id="2.60.40.60:FF:000033">
    <property type="entry name" value="FAT atypical cadherin 1"/>
    <property type="match status" value="1"/>
</dbReference>